<protein>
    <submittedName>
        <fullName evidence="1">Uncharacterized protein</fullName>
    </submittedName>
</protein>
<accession>A0A5C6AAY5</accession>
<dbReference type="AlphaFoldDB" id="A0A5C6AAY5"/>
<organism evidence="1 2">
    <name type="scientific">Neorhodopirellula pilleata</name>
    <dbReference type="NCBI Taxonomy" id="2714738"/>
    <lineage>
        <taxon>Bacteria</taxon>
        <taxon>Pseudomonadati</taxon>
        <taxon>Planctomycetota</taxon>
        <taxon>Planctomycetia</taxon>
        <taxon>Pirellulales</taxon>
        <taxon>Pirellulaceae</taxon>
        <taxon>Neorhodopirellula</taxon>
    </lineage>
</organism>
<keyword evidence="2" id="KW-1185">Reference proteome</keyword>
<dbReference type="OrthoDB" id="9845804at2"/>
<dbReference type="EMBL" id="SJPM01000005">
    <property type="protein sequence ID" value="TWT96458.1"/>
    <property type="molecule type" value="Genomic_DNA"/>
</dbReference>
<proteinExistence type="predicted"/>
<sequence>MNDWEDRYVGHWSDGVGTEIKVVKLHKHKFLVSYFRDGQPVQRPWLGDRPSIDMPATYIVDPLEGDDFEVELSGSNSGYTLNLHYEQSDWLRPDDDREIIYTAISGPSDYDERLYRDCIENFLCQEHLHRVQLKSEEP</sequence>
<evidence type="ECO:0000313" key="2">
    <source>
        <dbReference type="Proteomes" id="UP000316213"/>
    </source>
</evidence>
<gene>
    <name evidence="1" type="ORF">Pla100_29380</name>
</gene>
<evidence type="ECO:0000313" key="1">
    <source>
        <dbReference type="EMBL" id="TWT96458.1"/>
    </source>
</evidence>
<comment type="caution">
    <text evidence="1">The sequence shown here is derived from an EMBL/GenBank/DDBJ whole genome shotgun (WGS) entry which is preliminary data.</text>
</comment>
<name>A0A5C6AAY5_9BACT</name>
<dbReference type="Proteomes" id="UP000316213">
    <property type="component" value="Unassembled WGS sequence"/>
</dbReference>
<reference evidence="1 2" key="1">
    <citation type="submission" date="2019-02" db="EMBL/GenBank/DDBJ databases">
        <title>Deep-cultivation of Planctomycetes and their phenomic and genomic characterization uncovers novel biology.</title>
        <authorList>
            <person name="Wiegand S."/>
            <person name="Jogler M."/>
            <person name="Boedeker C."/>
            <person name="Pinto D."/>
            <person name="Vollmers J."/>
            <person name="Rivas-Marin E."/>
            <person name="Kohn T."/>
            <person name="Peeters S.H."/>
            <person name="Heuer A."/>
            <person name="Rast P."/>
            <person name="Oberbeckmann S."/>
            <person name="Bunk B."/>
            <person name="Jeske O."/>
            <person name="Meyerdierks A."/>
            <person name="Storesund J.E."/>
            <person name="Kallscheuer N."/>
            <person name="Luecker S."/>
            <person name="Lage O.M."/>
            <person name="Pohl T."/>
            <person name="Merkel B.J."/>
            <person name="Hornburger P."/>
            <person name="Mueller R.-W."/>
            <person name="Bruemmer F."/>
            <person name="Labrenz M."/>
            <person name="Spormann A.M."/>
            <person name="Op Den Camp H."/>
            <person name="Overmann J."/>
            <person name="Amann R."/>
            <person name="Jetten M.S.M."/>
            <person name="Mascher T."/>
            <person name="Medema M.H."/>
            <person name="Devos D.P."/>
            <person name="Kaster A.-K."/>
            <person name="Ovreas L."/>
            <person name="Rohde M."/>
            <person name="Galperin M.Y."/>
            <person name="Jogler C."/>
        </authorList>
    </citation>
    <scope>NUCLEOTIDE SEQUENCE [LARGE SCALE GENOMIC DNA]</scope>
    <source>
        <strain evidence="1 2">Pla100</strain>
    </source>
</reference>
<dbReference type="RefSeq" id="WP_146578370.1">
    <property type="nucleotide sequence ID" value="NZ_SJPM01000005.1"/>
</dbReference>